<name>A0AAD4ZAW2_PRUDU</name>
<sequence>MTNPPFFRLQHRLQVPVTAAICHVLRDEGVPRLVQRPLEIAWTGKISKRCARFTLKKYQQDQPTRLGSR</sequence>
<keyword evidence="2" id="KW-1185">Reference proteome</keyword>
<evidence type="ECO:0000313" key="1">
    <source>
        <dbReference type="EMBL" id="KAI5339982.1"/>
    </source>
</evidence>
<accession>A0AAD4ZAW2</accession>
<gene>
    <name evidence="1" type="ORF">L3X38_019256</name>
</gene>
<protein>
    <submittedName>
        <fullName evidence="1">Uncharacterized protein</fullName>
    </submittedName>
</protein>
<dbReference type="Proteomes" id="UP001054821">
    <property type="component" value="Chromosome 3"/>
</dbReference>
<evidence type="ECO:0000313" key="2">
    <source>
        <dbReference type="Proteomes" id="UP001054821"/>
    </source>
</evidence>
<proteinExistence type="predicted"/>
<reference evidence="1 2" key="1">
    <citation type="journal article" date="2022" name="G3 (Bethesda)">
        <title>Whole-genome sequence and methylome profiling of the almond [Prunus dulcis (Mill.) D.A. Webb] cultivar 'Nonpareil'.</title>
        <authorList>
            <person name="D'Amico-Willman K.M."/>
            <person name="Ouma W.Z."/>
            <person name="Meulia T."/>
            <person name="Sideli G.M."/>
            <person name="Gradziel T.M."/>
            <person name="Fresnedo-Ramirez J."/>
        </authorList>
    </citation>
    <scope>NUCLEOTIDE SEQUENCE [LARGE SCALE GENOMIC DNA]</scope>
    <source>
        <strain evidence="1">Clone GOH B32 T37-40</strain>
    </source>
</reference>
<dbReference type="EMBL" id="JAJFAZ020000003">
    <property type="protein sequence ID" value="KAI5339982.1"/>
    <property type="molecule type" value="Genomic_DNA"/>
</dbReference>
<organism evidence="1 2">
    <name type="scientific">Prunus dulcis</name>
    <name type="common">Almond</name>
    <name type="synonym">Amygdalus dulcis</name>
    <dbReference type="NCBI Taxonomy" id="3755"/>
    <lineage>
        <taxon>Eukaryota</taxon>
        <taxon>Viridiplantae</taxon>
        <taxon>Streptophyta</taxon>
        <taxon>Embryophyta</taxon>
        <taxon>Tracheophyta</taxon>
        <taxon>Spermatophyta</taxon>
        <taxon>Magnoliopsida</taxon>
        <taxon>eudicotyledons</taxon>
        <taxon>Gunneridae</taxon>
        <taxon>Pentapetalae</taxon>
        <taxon>rosids</taxon>
        <taxon>fabids</taxon>
        <taxon>Rosales</taxon>
        <taxon>Rosaceae</taxon>
        <taxon>Amygdaloideae</taxon>
        <taxon>Amygdaleae</taxon>
        <taxon>Prunus</taxon>
    </lineage>
</organism>
<comment type="caution">
    <text evidence="1">The sequence shown here is derived from an EMBL/GenBank/DDBJ whole genome shotgun (WGS) entry which is preliminary data.</text>
</comment>
<dbReference type="AlphaFoldDB" id="A0AAD4ZAW2"/>